<name>A0A3M8SVH5_9GAMM</name>
<dbReference type="InterPro" id="IPR021330">
    <property type="entry name" value="DUF2939"/>
</dbReference>
<keyword evidence="3" id="KW-1185">Reference proteome</keyword>
<organism evidence="2 3">
    <name type="scientific">Montanilutibacter psychrotolerans</name>
    <dbReference type="NCBI Taxonomy" id="1327343"/>
    <lineage>
        <taxon>Bacteria</taxon>
        <taxon>Pseudomonadati</taxon>
        <taxon>Pseudomonadota</taxon>
        <taxon>Gammaproteobacteria</taxon>
        <taxon>Lysobacterales</taxon>
        <taxon>Lysobacteraceae</taxon>
        <taxon>Montanilutibacter</taxon>
    </lineage>
</organism>
<gene>
    <name evidence="2" type="ORF">EER27_06130</name>
</gene>
<protein>
    <submittedName>
        <fullName evidence="2">DUF2939 domain-containing protein</fullName>
    </submittedName>
</protein>
<dbReference type="EMBL" id="RIBS01000002">
    <property type="protein sequence ID" value="RNF85337.1"/>
    <property type="molecule type" value="Genomic_DNA"/>
</dbReference>
<sequence length="180" mass="18863">MKKLLALVVVIVLALAGYVAAGPFLTVHAIREAVKAQDTAALARHVDFPALRGNLRAQAEDYIARQAGADLQSHPLGAIAMGVASSMAGVGIDAMATPAGIGALLEGRNFIDRVSGRRDSDSTATPAPPRDPLKGATYGFESTSRFTATVVDGDGRPVVVVFTRDGLTWKLSDIRLPLQD</sequence>
<reference evidence="2 3" key="1">
    <citation type="submission" date="2018-11" db="EMBL/GenBank/DDBJ databases">
        <title>Lysobacter cryohumiis sp. nov., isolated from soil in the Tianshan Mountains, Xinjiang, China.</title>
        <authorList>
            <person name="Luo Y."/>
            <person name="Sheng H."/>
        </authorList>
    </citation>
    <scope>NUCLEOTIDE SEQUENCE [LARGE SCALE GENOMIC DNA]</scope>
    <source>
        <strain evidence="2 3">ZS60</strain>
    </source>
</reference>
<proteinExistence type="predicted"/>
<accession>A0A3M8SVH5</accession>
<evidence type="ECO:0000256" key="1">
    <source>
        <dbReference type="SAM" id="MobiDB-lite"/>
    </source>
</evidence>
<comment type="caution">
    <text evidence="2">The sequence shown here is derived from an EMBL/GenBank/DDBJ whole genome shotgun (WGS) entry which is preliminary data.</text>
</comment>
<dbReference type="Proteomes" id="UP000267049">
    <property type="component" value="Unassembled WGS sequence"/>
</dbReference>
<feature type="region of interest" description="Disordered" evidence="1">
    <location>
        <begin position="115"/>
        <end position="136"/>
    </location>
</feature>
<evidence type="ECO:0000313" key="3">
    <source>
        <dbReference type="Proteomes" id="UP000267049"/>
    </source>
</evidence>
<evidence type="ECO:0000313" key="2">
    <source>
        <dbReference type="EMBL" id="RNF85337.1"/>
    </source>
</evidence>
<dbReference type="AlphaFoldDB" id="A0A3M8SVH5"/>
<dbReference type="OrthoDB" id="5739641at2"/>
<dbReference type="Pfam" id="PF11159">
    <property type="entry name" value="DUF2939"/>
    <property type="match status" value="1"/>
</dbReference>
<dbReference type="RefSeq" id="WP_123087121.1">
    <property type="nucleotide sequence ID" value="NZ_RIBS01000002.1"/>
</dbReference>